<protein>
    <recommendedName>
        <fullName evidence="1">CHK kinase-like domain-containing protein</fullName>
    </recommendedName>
</protein>
<keyword evidence="3" id="KW-1185">Reference proteome</keyword>
<dbReference type="EMBL" id="OU898283">
    <property type="protein sequence ID" value="CAG9839113.1"/>
    <property type="molecule type" value="Genomic_DNA"/>
</dbReference>
<dbReference type="PANTHER" id="PTHR11012">
    <property type="entry name" value="PROTEIN KINASE-LIKE DOMAIN-CONTAINING"/>
    <property type="match status" value="1"/>
</dbReference>
<organism evidence="2 3">
    <name type="scientific">Diabrotica balteata</name>
    <name type="common">Banded cucumber beetle</name>
    <dbReference type="NCBI Taxonomy" id="107213"/>
    <lineage>
        <taxon>Eukaryota</taxon>
        <taxon>Metazoa</taxon>
        <taxon>Ecdysozoa</taxon>
        <taxon>Arthropoda</taxon>
        <taxon>Hexapoda</taxon>
        <taxon>Insecta</taxon>
        <taxon>Pterygota</taxon>
        <taxon>Neoptera</taxon>
        <taxon>Endopterygota</taxon>
        <taxon>Coleoptera</taxon>
        <taxon>Polyphaga</taxon>
        <taxon>Cucujiformia</taxon>
        <taxon>Chrysomeloidea</taxon>
        <taxon>Chrysomelidae</taxon>
        <taxon>Galerucinae</taxon>
        <taxon>Diabroticina</taxon>
        <taxon>Diabroticites</taxon>
        <taxon>Diabrotica</taxon>
    </lineage>
</organism>
<name>A0A9N9T5D7_DIABA</name>
<accession>A0A9N9T5D7</accession>
<dbReference type="OrthoDB" id="8250698at2759"/>
<dbReference type="InterPro" id="IPR004119">
    <property type="entry name" value="EcKL"/>
</dbReference>
<dbReference type="SUPFAM" id="SSF56112">
    <property type="entry name" value="Protein kinase-like (PK-like)"/>
    <property type="match status" value="1"/>
</dbReference>
<feature type="non-terminal residue" evidence="2">
    <location>
        <position position="409"/>
    </location>
</feature>
<dbReference type="Proteomes" id="UP001153709">
    <property type="component" value="Chromosome 8"/>
</dbReference>
<reference evidence="2" key="1">
    <citation type="submission" date="2022-01" db="EMBL/GenBank/DDBJ databases">
        <authorList>
            <person name="King R."/>
        </authorList>
    </citation>
    <scope>NUCLEOTIDE SEQUENCE</scope>
</reference>
<evidence type="ECO:0000313" key="2">
    <source>
        <dbReference type="EMBL" id="CAG9839113.1"/>
    </source>
</evidence>
<feature type="domain" description="CHK kinase-like" evidence="1">
    <location>
        <begin position="128"/>
        <end position="323"/>
    </location>
</feature>
<dbReference type="AlphaFoldDB" id="A0A9N9T5D7"/>
<dbReference type="InterPro" id="IPR011009">
    <property type="entry name" value="Kinase-like_dom_sf"/>
</dbReference>
<evidence type="ECO:0000313" key="3">
    <source>
        <dbReference type="Proteomes" id="UP001153709"/>
    </source>
</evidence>
<dbReference type="Pfam" id="PF02958">
    <property type="entry name" value="EcKL"/>
    <property type="match status" value="1"/>
</dbReference>
<gene>
    <name evidence="2" type="ORF">DIABBA_LOCUS11914</name>
</gene>
<proteinExistence type="predicted"/>
<dbReference type="InterPro" id="IPR015897">
    <property type="entry name" value="CHK_kinase-like"/>
</dbReference>
<sequence length="409" mass="47292">MSYIVTEKAKSWIQQSMGTENCIITIENTTMKGEGYVGDLIFAKVELPFSEAKVGDRTVFIVLKRNNQDPSVQKLIPVVHEFCRREVYLYSTIFPAYQKFYKNKTLQDDYYIVPKCYKAFLEGENNVVVLENLKRKGYVLQQRDKTMNSAQIKLCLKSYVKLHGLAFAMGDQTPNEFKMLSKDLPPLIKEAFAHFKPVFGRKSIAIIDALKEVGREDLSVKFENYNRENSIFNRYVGAADTTVEEKVIIHGDCHNANMLFLSKDNDISNPEHVALIDFQVTCLHSPIMDLSYFLYINLSCEDLPQFKEFVEFYYSELSSFLTKLGSDVNKLFPKHVMQEHLRKFVHYGFCLSVALLELLYIKNEDAPPFIDEETNEMMGGLKDLKLKSREEYLRHLVSIVDSFFNSGYI</sequence>
<dbReference type="SMART" id="SM00587">
    <property type="entry name" value="CHK"/>
    <property type="match status" value="1"/>
</dbReference>
<dbReference type="Gene3D" id="3.90.1200.10">
    <property type="match status" value="1"/>
</dbReference>
<dbReference type="PANTHER" id="PTHR11012:SF30">
    <property type="entry name" value="PROTEIN KINASE-LIKE DOMAIN-CONTAINING"/>
    <property type="match status" value="1"/>
</dbReference>
<evidence type="ECO:0000259" key="1">
    <source>
        <dbReference type="SMART" id="SM00587"/>
    </source>
</evidence>